<evidence type="ECO:0000256" key="1">
    <source>
        <dbReference type="SAM" id="MobiDB-lite"/>
    </source>
</evidence>
<reference evidence="2 3" key="1">
    <citation type="journal article" date="2017" name="BMC Genomics">
        <title>Genome sequencing of 39 Akkermansia muciniphila isolates reveals its population structure, genomic and functional diverisity, and global distribution in mammalian gut microbiotas.</title>
        <authorList>
            <person name="Guo X."/>
            <person name="Li S."/>
            <person name="Zhang J."/>
            <person name="Wu F."/>
            <person name="Li X."/>
            <person name="Wu D."/>
            <person name="Zhang M."/>
            <person name="Ou Z."/>
            <person name="Jie Z."/>
            <person name="Yan Q."/>
            <person name="Li P."/>
            <person name="Yi J."/>
            <person name="Peng Y."/>
        </authorList>
    </citation>
    <scope>NUCLEOTIDE SEQUENCE [LARGE SCALE GENOMIC DNA]</scope>
    <source>
        <strain evidence="2 3">GP28</strain>
    </source>
</reference>
<dbReference type="RefSeq" id="WP_102747958.1">
    <property type="nucleotide sequence ID" value="NZ_PJLB01000004.1"/>
</dbReference>
<proteinExistence type="predicted"/>
<accession>A0AAX0WNA1</accession>
<evidence type="ECO:0000313" key="2">
    <source>
        <dbReference type="EMBL" id="PND05059.1"/>
    </source>
</evidence>
<dbReference type="GO" id="GO:0003677">
    <property type="term" value="F:DNA binding"/>
    <property type="evidence" value="ECO:0007669"/>
    <property type="project" value="InterPro"/>
</dbReference>
<dbReference type="Pfam" id="PF03837">
    <property type="entry name" value="RecT"/>
    <property type="match status" value="1"/>
</dbReference>
<dbReference type="GO" id="GO:0006259">
    <property type="term" value="P:DNA metabolic process"/>
    <property type="evidence" value="ECO:0007669"/>
    <property type="project" value="InterPro"/>
</dbReference>
<dbReference type="Proteomes" id="UP000236075">
    <property type="component" value="Unassembled WGS sequence"/>
</dbReference>
<comment type="caution">
    <text evidence="2">The sequence shown here is derived from an EMBL/GenBank/DDBJ whole genome shotgun (WGS) entry which is preliminary data.</text>
</comment>
<organism evidence="2 3">
    <name type="scientific">Akkermansia muciniphila</name>
    <dbReference type="NCBI Taxonomy" id="239935"/>
    <lineage>
        <taxon>Bacteria</taxon>
        <taxon>Pseudomonadati</taxon>
        <taxon>Verrucomicrobiota</taxon>
        <taxon>Verrucomicrobiia</taxon>
        <taxon>Verrucomicrobiales</taxon>
        <taxon>Akkermansiaceae</taxon>
        <taxon>Akkermansia</taxon>
    </lineage>
</organism>
<dbReference type="InterPro" id="IPR018330">
    <property type="entry name" value="RecT_fam"/>
</dbReference>
<protein>
    <recommendedName>
        <fullName evidence="4">Recombinase RecT</fullName>
    </recommendedName>
</protein>
<gene>
    <name evidence="2" type="ORF">CXT95_01150</name>
</gene>
<feature type="region of interest" description="Disordered" evidence="1">
    <location>
        <begin position="251"/>
        <end position="292"/>
    </location>
</feature>
<dbReference type="NCBIfam" id="TIGR00616">
    <property type="entry name" value="rect"/>
    <property type="match status" value="1"/>
</dbReference>
<dbReference type="AlphaFoldDB" id="A0AAX0WNA1"/>
<evidence type="ECO:0008006" key="4">
    <source>
        <dbReference type="Google" id="ProtNLM"/>
    </source>
</evidence>
<sequence length="310" mass="35397">MSNEPIDKLNLPQNPVPKKTLYEIVMSKDMKNAITGLVEGIMTPERCISIFWHCCQKTPQLQKCAPVTLISALKNLLMMRCEPDGIHGYLVPFWVNDKSSGQSILTCAAIPSARGLMRMARSNGVTNLNIGIVREGEPFSWRLDDGKFTMGHIPGWDDTKDPIRGFYCTWTDKDSYLHGERMSLHAVEEIMHRTKSRNKKGEIVGPWVTDFDQMGLKTVIKRASKQWDLPLCIQEALQSADDHEFAKEMRNVTPNKEENEEIDPFNPPEPEEKQSPVTEGLPEPKEQTDDFFECMNVPQRKFVPANREDY</sequence>
<evidence type="ECO:0000313" key="3">
    <source>
        <dbReference type="Proteomes" id="UP000236075"/>
    </source>
</evidence>
<name>A0AAX0WNA1_9BACT</name>
<dbReference type="InterPro" id="IPR004590">
    <property type="entry name" value="ssDNA_annealing_RecT"/>
</dbReference>
<dbReference type="EMBL" id="PJLB01000004">
    <property type="protein sequence ID" value="PND05059.1"/>
    <property type="molecule type" value="Genomic_DNA"/>
</dbReference>